<evidence type="ECO:0000313" key="1">
    <source>
        <dbReference type="EMBL" id="KAH3801534.1"/>
    </source>
</evidence>
<organism evidence="2 3">
    <name type="scientific">Dreissena polymorpha</name>
    <name type="common">Zebra mussel</name>
    <name type="synonym">Mytilus polymorpha</name>
    <dbReference type="NCBI Taxonomy" id="45954"/>
    <lineage>
        <taxon>Eukaryota</taxon>
        <taxon>Metazoa</taxon>
        <taxon>Spiralia</taxon>
        <taxon>Lophotrochozoa</taxon>
        <taxon>Mollusca</taxon>
        <taxon>Bivalvia</taxon>
        <taxon>Autobranchia</taxon>
        <taxon>Heteroconchia</taxon>
        <taxon>Euheterodonta</taxon>
        <taxon>Imparidentia</taxon>
        <taxon>Neoheterodontei</taxon>
        <taxon>Myida</taxon>
        <taxon>Dreissenoidea</taxon>
        <taxon>Dreissenidae</taxon>
        <taxon>Dreissena</taxon>
    </lineage>
</organism>
<comment type="caution">
    <text evidence="2">The sequence shown here is derived from an EMBL/GenBank/DDBJ whole genome shotgun (WGS) entry which is preliminary data.</text>
</comment>
<dbReference type="EMBL" id="JAIWYP010000007">
    <property type="protein sequence ID" value="KAH3801589.1"/>
    <property type="molecule type" value="Genomic_DNA"/>
</dbReference>
<gene>
    <name evidence="1" type="ORF">DPMN_155187</name>
    <name evidence="2" type="ORF">DPMN_155244</name>
</gene>
<name>A0A9D4J9U2_DREPO</name>
<dbReference type="AlphaFoldDB" id="A0A9D4J9U2"/>
<proteinExistence type="predicted"/>
<evidence type="ECO:0000313" key="3">
    <source>
        <dbReference type="Proteomes" id="UP000828390"/>
    </source>
</evidence>
<keyword evidence="3" id="KW-1185">Reference proteome</keyword>
<sequence length="66" mass="7465">MDLGYGRMDPNISLPMDLHRSNPALNRGKYATGGLFYPSVQLLLQAHICRPYIHTYIHVSVDGSYE</sequence>
<dbReference type="EMBL" id="JAIWYP010000007">
    <property type="protein sequence ID" value="KAH3801534.1"/>
    <property type="molecule type" value="Genomic_DNA"/>
</dbReference>
<reference evidence="2" key="1">
    <citation type="journal article" date="2019" name="bioRxiv">
        <title>The Genome of the Zebra Mussel, Dreissena polymorpha: A Resource for Invasive Species Research.</title>
        <authorList>
            <person name="McCartney M.A."/>
            <person name="Auch B."/>
            <person name="Kono T."/>
            <person name="Mallez S."/>
            <person name="Zhang Y."/>
            <person name="Obille A."/>
            <person name="Becker A."/>
            <person name="Abrahante J.E."/>
            <person name="Garbe J."/>
            <person name="Badalamenti J.P."/>
            <person name="Herman A."/>
            <person name="Mangelson H."/>
            <person name="Liachko I."/>
            <person name="Sullivan S."/>
            <person name="Sone E.D."/>
            <person name="Koren S."/>
            <person name="Silverstein K.A.T."/>
            <person name="Beckman K.B."/>
            <person name="Gohl D.M."/>
        </authorList>
    </citation>
    <scope>NUCLEOTIDE SEQUENCE</scope>
    <source>
        <strain evidence="2">Duluth1</strain>
        <tissue evidence="2">Whole animal</tissue>
    </source>
</reference>
<protein>
    <submittedName>
        <fullName evidence="2">Uncharacterized protein</fullName>
    </submittedName>
</protein>
<dbReference type="Proteomes" id="UP000828390">
    <property type="component" value="Unassembled WGS sequence"/>
</dbReference>
<reference evidence="2" key="2">
    <citation type="submission" date="2020-11" db="EMBL/GenBank/DDBJ databases">
        <authorList>
            <person name="McCartney M.A."/>
            <person name="Auch B."/>
            <person name="Kono T."/>
            <person name="Mallez S."/>
            <person name="Becker A."/>
            <person name="Gohl D.M."/>
            <person name="Silverstein K.A.T."/>
            <person name="Koren S."/>
            <person name="Bechman K.B."/>
            <person name="Herman A."/>
            <person name="Abrahante J.E."/>
            <person name="Garbe J."/>
        </authorList>
    </citation>
    <scope>NUCLEOTIDE SEQUENCE</scope>
    <source>
        <strain evidence="2">Duluth1</strain>
        <tissue evidence="2">Whole animal</tissue>
    </source>
</reference>
<evidence type="ECO:0000313" key="2">
    <source>
        <dbReference type="EMBL" id="KAH3801589.1"/>
    </source>
</evidence>
<accession>A0A9D4J9U2</accession>